<organism evidence="3 4">
    <name type="scientific">Arenibacter nanhaiticus</name>
    <dbReference type="NCBI Taxonomy" id="558155"/>
    <lineage>
        <taxon>Bacteria</taxon>
        <taxon>Pseudomonadati</taxon>
        <taxon>Bacteroidota</taxon>
        <taxon>Flavobacteriia</taxon>
        <taxon>Flavobacteriales</taxon>
        <taxon>Flavobacteriaceae</taxon>
        <taxon>Arenibacter</taxon>
    </lineage>
</organism>
<dbReference type="OrthoDB" id="1445574at2"/>
<feature type="region of interest" description="Disordered" evidence="1">
    <location>
        <begin position="128"/>
        <end position="150"/>
    </location>
</feature>
<dbReference type="PROSITE" id="PS51257">
    <property type="entry name" value="PROKAR_LIPOPROTEIN"/>
    <property type="match status" value="1"/>
</dbReference>
<dbReference type="EMBL" id="FQYX01000044">
    <property type="protein sequence ID" value="SHJ84404.1"/>
    <property type="molecule type" value="Genomic_DNA"/>
</dbReference>
<gene>
    <name evidence="3" type="ORF">SAMN04487911_1448</name>
</gene>
<keyword evidence="4" id="KW-1185">Reference proteome</keyword>
<accession>A0A1M6MLW0</accession>
<feature type="chain" id="PRO_5012048123" evidence="2">
    <location>
        <begin position="24"/>
        <end position="199"/>
    </location>
</feature>
<proteinExistence type="predicted"/>
<reference evidence="3 4" key="1">
    <citation type="submission" date="2016-11" db="EMBL/GenBank/DDBJ databases">
        <authorList>
            <person name="Jaros S."/>
            <person name="Januszkiewicz K."/>
            <person name="Wedrychowicz H."/>
        </authorList>
    </citation>
    <scope>NUCLEOTIDE SEQUENCE [LARGE SCALE GENOMIC DNA]</scope>
    <source>
        <strain evidence="3 4">CGMCC 1.8863</strain>
    </source>
</reference>
<dbReference type="AlphaFoldDB" id="A0A1M6MLW0"/>
<evidence type="ECO:0000313" key="4">
    <source>
        <dbReference type="Proteomes" id="UP000184231"/>
    </source>
</evidence>
<dbReference type="RefSeq" id="WP_072765904.1">
    <property type="nucleotide sequence ID" value="NZ_FQYX01000044.1"/>
</dbReference>
<feature type="signal peptide" evidence="2">
    <location>
        <begin position="1"/>
        <end position="23"/>
    </location>
</feature>
<evidence type="ECO:0000256" key="1">
    <source>
        <dbReference type="SAM" id="MobiDB-lite"/>
    </source>
</evidence>
<name>A0A1M6MLW0_9FLAO</name>
<protein>
    <submittedName>
        <fullName evidence="3">Uncharacterized protein</fullName>
    </submittedName>
</protein>
<keyword evidence="2" id="KW-0732">Signal</keyword>
<evidence type="ECO:0000256" key="2">
    <source>
        <dbReference type="SAM" id="SignalP"/>
    </source>
</evidence>
<dbReference type="STRING" id="558155.SAMN04487911_1448"/>
<sequence>MAKKISTKLVFASLLLLACNSYGQLLPGTLDVSGMPNFIQSVHDVIQEAGIDDKTLGFETEMDATEISFTINAAGSQSASEQCAENIYRYSVYMHRSYSHDFEKTVIQAKTYTNSGNRFPKSIPYDNQPAQAMGPRNLSPEQGGQYITIPDDPSRAIKVMEFKGCRTDIPIQYRILPSTHSPEGLSSIDIHFTVVASSQ</sequence>
<evidence type="ECO:0000313" key="3">
    <source>
        <dbReference type="EMBL" id="SHJ84404.1"/>
    </source>
</evidence>
<dbReference type="Proteomes" id="UP000184231">
    <property type="component" value="Unassembled WGS sequence"/>
</dbReference>